<evidence type="ECO:0000256" key="1">
    <source>
        <dbReference type="SAM" id="Phobius"/>
    </source>
</evidence>
<sequence>MRQIQLNLFLIFQRMKEAFRVSIGVTATLCTNPVSAGSPIPVLCDAPVIESVGEAVMHQTVLTIIKVMVYFIILTAKTI</sequence>
<feature type="transmembrane region" description="Helical" evidence="1">
    <location>
        <begin position="55"/>
        <end position="76"/>
    </location>
</feature>
<proteinExistence type="predicted"/>
<protein>
    <submittedName>
        <fullName evidence="2">Uncharacterized protein</fullName>
    </submittedName>
</protein>
<keyword evidence="1" id="KW-0812">Transmembrane</keyword>
<gene>
    <name evidence="2" type="ORF">DNU24_09095</name>
</gene>
<keyword evidence="1" id="KW-0472">Membrane</keyword>
<name>A0A5Y3X9G5_SALER</name>
<organism evidence="2">
    <name type="scientific">Salmonella enterica subsp. salamae</name>
    <dbReference type="NCBI Taxonomy" id="59202"/>
    <lineage>
        <taxon>Bacteria</taxon>
        <taxon>Pseudomonadati</taxon>
        <taxon>Pseudomonadota</taxon>
        <taxon>Gammaproteobacteria</taxon>
        <taxon>Enterobacterales</taxon>
        <taxon>Enterobacteriaceae</taxon>
        <taxon>Salmonella</taxon>
    </lineage>
</organism>
<comment type="caution">
    <text evidence="2">The sequence shown here is derived from an EMBL/GenBank/DDBJ whole genome shotgun (WGS) entry which is preliminary data.</text>
</comment>
<evidence type="ECO:0000313" key="2">
    <source>
        <dbReference type="EMBL" id="ECJ4505884.1"/>
    </source>
</evidence>
<dbReference type="EMBL" id="AAIYKG010000007">
    <property type="protein sequence ID" value="ECJ4505884.1"/>
    <property type="molecule type" value="Genomic_DNA"/>
</dbReference>
<accession>A0A5Y3X9G5</accession>
<keyword evidence="1" id="KW-1133">Transmembrane helix</keyword>
<reference evidence="2" key="1">
    <citation type="submission" date="2018-06" db="EMBL/GenBank/DDBJ databases">
        <authorList>
            <person name="Ashton P.M."/>
            <person name="Dallman T."/>
            <person name="Nair S."/>
            <person name="De Pinna E."/>
            <person name="Peters T."/>
            <person name="Grant K."/>
        </authorList>
    </citation>
    <scope>NUCLEOTIDE SEQUENCE [LARGE SCALE GENOMIC DNA]</scope>
    <source>
        <strain evidence="2">318584</strain>
    </source>
</reference>
<dbReference type="Proteomes" id="UP000839747">
    <property type="component" value="Unassembled WGS sequence"/>
</dbReference>
<dbReference type="AlphaFoldDB" id="A0A5Y3X9G5"/>